<dbReference type="Proteomes" id="UP001243364">
    <property type="component" value="Unassembled WGS sequence"/>
</dbReference>
<organism evidence="6 7">
    <name type="scientific">Streptomyces achromogenes</name>
    <dbReference type="NCBI Taxonomy" id="67255"/>
    <lineage>
        <taxon>Bacteria</taxon>
        <taxon>Bacillati</taxon>
        <taxon>Actinomycetota</taxon>
        <taxon>Actinomycetes</taxon>
        <taxon>Kitasatosporales</taxon>
        <taxon>Streptomycetaceae</taxon>
        <taxon>Streptomyces</taxon>
    </lineage>
</organism>
<dbReference type="EMBL" id="JAUSYA010000001">
    <property type="protein sequence ID" value="MDQ0685371.1"/>
    <property type="molecule type" value="Genomic_DNA"/>
</dbReference>
<keyword evidence="7" id="KW-1185">Reference proteome</keyword>
<feature type="transmembrane region" description="Helical" evidence="4">
    <location>
        <begin position="25"/>
        <end position="45"/>
    </location>
</feature>
<feature type="domain" description="Signal transduction histidine kinase subgroup 3 dimerisation and phosphoacceptor" evidence="5">
    <location>
        <begin position="203"/>
        <end position="269"/>
    </location>
</feature>
<dbReference type="Gene3D" id="3.30.565.10">
    <property type="entry name" value="Histidine kinase-like ATPase, C-terminal domain"/>
    <property type="match status" value="1"/>
</dbReference>
<evidence type="ECO:0000313" key="6">
    <source>
        <dbReference type="EMBL" id="MDQ0685371.1"/>
    </source>
</evidence>
<keyword evidence="4" id="KW-0812">Transmembrane</keyword>
<dbReference type="SUPFAM" id="SSF55874">
    <property type="entry name" value="ATPase domain of HSP90 chaperone/DNA topoisomerase II/histidine kinase"/>
    <property type="match status" value="1"/>
</dbReference>
<dbReference type="GO" id="GO:0004673">
    <property type="term" value="F:protein histidine kinase activity"/>
    <property type="evidence" value="ECO:0007669"/>
    <property type="project" value="UniProtKB-EC"/>
</dbReference>
<keyword evidence="4" id="KW-1133">Transmembrane helix</keyword>
<gene>
    <name evidence="6" type="ORF">QFZ56_004334</name>
</gene>
<comment type="caution">
    <text evidence="6">The sequence shown here is derived from an EMBL/GenBank/DDBJ whole genome shotgun (WGS) entry which is preliminary data.</text>
</comment>
<evidence type="ECO:0000256" key="4">
    <source>
        <dbReference type="SAM" id="Phobius"/>
    </source>
</evidence>
<sequence length="406" mass="44020">MEPMEPNDLPADEAEATAAHLAPRIAAGITTVVLLAFGFVAVTYLTAAPHSAARLAVALGLLGLVLALQFFISFPRLLPRVAPGLASRLGRHRWFLLLLQALLTYVPFLQFGLAWLPLPGLLAGSALLVLRDARQGWTAFGLVVLSTDLLQFGIGLGWRNVSYTTVSTILTGLVVFGLSRLTDLVSEVHRSRAELAQFAVTQERLRFARDLHDLLGYSLSTITLKCELAYRLTPVTADQTRQEISEVLDISRQALADVRAVAHGYREMSLCAEVRAAQAMLSTLGVQAKVDVASDSLSTEVDTVLATVFREGLTNILRHSEVRRCEIETGRRAGAVWFRLANDGVVRTGSVQGARQGGGSGIKNLTFRVERLGGRLTAGVDHNGWFELRLEMPLGEVPAPRTPVPS</sequence>
<dbReference type="EC" id="2.7.13.3" evidence="6"/>
<evidence type="ECO:0000256" key="3">
    <source>
        <dbReference type="ARBA" id="ARBA00023012"/>
    </source>
</evidence>
<accession>A0ABU0Q3X2</accession>
<keyword evidence="4" id="KW-0472">Membrane</keyword>
<dbReference type="Gene3D" id="1.20.5.1930">
    <property type="match status" value="1"/>
</dbReference>
<keyword evidence="1 6" id="KW-0808">Transferase</keyword>
<evidence type="ECO:0000256" key="1">
    <source>
        <dbReference type="ARBA" id="ARBA00022679"/>
    </source>
</evidence>
<dbReference type="PANTHER" id="PTHR24421">
    <property type="entry name" value="NITRATE/NITRITE SENSOR PROTEIN NARX-RELATED"/>
    <property type="match status" value="1"/>
</dbReference>
<dbReference type="Pfam" id="PF07730">
    <property type="entry name" value="HisKA_3"/>
    <property type="match status" value="1"/>
</dbReference>
<dbReference type="InterPro" id="IPR036890">
    <property type="entry name" value="HATPase_C_sf"/>
</dbReference>
<evidence type="ECO:0000259" key="5">
    <source>
        <dbReference type="Pfam" id="PF07730"/>
    </source>
</evidence>
<reference evidence="6 7" key="1">
    <citation type="submission" date="2023-07" db="EMBL/GenBank/DDBJ databases">
        <title>Comparative genomics of wheat-associated soil bacteria to identify genetic determinants of phenazine resistance.</title>
        <authorList>
            <person name="Mouncey N."/>
        </authorList>
    </citation>
    <scope>NUCLEOTIDE SEQUENCE [LARGE SCALE GENOMIC DNA]</scope>
    <source>
        <strain evidence="6 7">W4I19-2</strain>
    </source>
</reference>
<evidence type="ECO:0000313" key="7">
    <source>
        <dbReference type="Proteomes" id="UP001243364"/>
    </source>
</evidence>
<dbReference type="PANTHER" id="PTHR24421:SF63">
    <property type="entry name" value="SENSOR HISTIDINE KINASE DESK"/>
    <property type="match status" value="1"/>
</dbReference>
<name>A0ABU0Q3X2_STRAH</name>
<dbReference type="InterPro" id="IPR050482">
    <property type="entry name" value="Sensor_HK_TwoCompSys"/>
</dbReference>
<keyword evidence="3" id="KW-0902">Two-component regulatory system</keyword>
<proteinExistence type="predicted"/>
<keyword evidence="2 6" id="KW-0418">Kinase</keyword>
<dbReference type="InterPro" id="IPR011712">
    <property type="entry name" value="Sig_transdc_His_kin_sub3_dim/P"/>
</dbReference>
<protein>
    <submittedName>
        <fullName evidence="6">Two-component system sensor histidine kinase DesK</fullName>
        <ecNumber evidence="6">2.7.13.3</ecNumber>
    </submittedName>
</protein>
<feature type="transmembrane region" description="Helical" evidence="4">
    <location>
        <begin position="137"/>
        <end position="158"/>
    </location>
</feature>
<feature type="transmembrane region" description="Helical" evidence="4">
    <location>
        <begin position="52"/>
        <end position="74"/>
    </location>
</feature>
<evidence type="ECO:0000256" key="2">
    <source>
        <dbReference type="ARBA" id="ARBA00022777"/>
    </source>
</evidence>
<feature type="transmembrane region" description="Helical" evidence="4">
    <location>
        <begin position="94"/>
        <end position="116"/>
    </location>
</feature>